<dbReference type="EMBL" id="CAXKWB010028117">
    <property type="protein sequence ID" value="CAL4133236.1"/>
    <property type="molecule type" value="Genomic_DNA"/>
</dbReference>
<gene>
    <name evidence="2" type="ORF">MNOR_LOCUS27151</name>
</gene>
<dbReference type="Proteomes" id="UP001497623">
    <property type="component" value="Unassembled WGS sequence"/>
</dbReference>
<organism evidence="2 3">
    <name type="scientific">Meganyctiphanes norvegica</name>
    <name type="common">Northern krill</name>
    <name type="synonym">Thysanopoda norvegica</name>
    <dbReference type="NCBI Taxonomy" id="48144"/>
    <lineage>
        <taxon>Eukaryota</taxon>
        <taxon>Metazoa</taxon>
        <taxon>Ecdysozoa</taxon>
        <taxon>Arthropoda</taxon>
        <taxon>Crustacea</taxon>
        <taxon>Multicrustacea</taxon>
        <taxon>Malacostraca</taxon>
        <taxon>Eumalacostraca</taxon>
        <taxon>Eucarida</taxon>
        <taxon>Euphausiacea</taxon>
        <taxon>Euphausiidae</taxon>
        <taxon>Meganyctiphanes</taxon>
    </lineage>
</organism>
<dbReference type="AlphaFoldDB" id="A0AAV2RQ59"/>
<comment type="caution">
    <text evidence="2">The sequence shown here is derived from an EMBL/GenBank/DDBJ whole genome shotgun (WGS) entry which is preliminary data.</text>
</comment>
<evidence type="ECO:0000313" key="3">
    <source>
        <dbReference type="Proteomes" id="UP001497623"/>
    </source>
</evidence>
<dbReference type="Gene3D" id="1.20.1020.10">
    <property type="entry name" value="TAZ domain"/>
    <property type="match status" value="1"/>
</dbReference>
<accession>A0AAV2RQ59</accession>
<name>A0AAV2RQ59_MEGNR</name>
<feature type="region of interest" description="Disordered" evidence="1">
    <location>
        <begin position="120"/>
        <end position="143"/>
    </location>
</feature>
<evidence type="ECO:0000256" key="1">
    <source>
        <dbReference type="SAM" id="MobiDB-lite"/>
    </source>
</evidence>
<keyword evidence="3" id="KW-1185">Reference proteome</keyword>
<sequence length="268" mass="29346">MLPEDNISEPECIQCRVGNCSEHGQCEPWKHHETLYGHSRHTQNTRTLPMAIPGARGGGTRARAPRARAASLVPLQPSQGSLSNMALPVTVSNGAQGLPSGMAVTITPFHSLQGVPSGLAAGKTPSVAEEAEGPGVGPLDHTENNCLGASRRLTQVMNWMRDNGHEGFMLRHFAHSDSCDDPTCTPFCRMFRRVRRHVQGAQHQCMLLRTYAVLLRLHVHSCTAEACGMRACPTLRNRHQLQNANGQQQVPNVKQEDDAFDDVDMPEH</sequence>
<proteinExistence type="predicted"/>
<dbReference type="InterPro" id="IPR035898">
    <property type="entry name" value="TAZ_dom_sf"/>
</dbReference>
<evidence type="ECO:0000313" key="2">
    <source>
        <dbReference type="EMBL" id="CAL4133236.1"/>
    </source>
</evidence>
<reference evidence="2 3" key="1">
    <citation type="submission" date="2024-05" db="EMBL/GenBank/DDBJ databases">
        <authorList>
            <person name="Wallberg A."/>
        </authorList>
    </citation>
    <scope>NUCLEOTIDE SEQUENCE [LARGE SCALE GENOMIC DNA]</scope>
</reference>
<protein>
    <submittedName>
        <fullName evidence="2">Uncharacterized protein</fullName>
    </submittedName>
</protein>